<proteinExistence type="predicted"/>
<protein>
    <recommendedName>
        <fullName evidence="3">Replicative helicase inhibitor G39P N-terminal domain-containing protein</fullName>
    </recommendedName>
</protein>
<evidence type="ECO:0008006" key="3">
    <source>
        <dbReference type="Google" id="ProtNLM"/>
    </source>
</evidence>
<name>A0A838Y0X6_9GAMM</name>
<dbReference type="GO" id="GO:0006270">
    <property type="term" value="P:DNA replication initiation"/>
    <property type="evidence" value="ECO:0007669"/>
    <property type="project" value="InterPro"/>
</dbReference>
<comment type="caution">
    <text evidence="1">The sequence shown here is derived from an EMBL/GenBank/DDBJ whole genome shotgun (WGS) entry which is preliminary data.</text>
</comment>
<evidence type="ECO:0000313" key="2">
    <source>
        <dbReference type="Proteomes" id="UP000551848"/>
    </source>
</evidence>
<dbReference type="InterPro" id="IPR009731">
    <property type="entry name" value="P-like"/>
</dbReference>
<dbReference type="Pfam" id="PF06992">
    <property type="entry name" value="Phage_lambda_P"/>
    <property type="match status" value="1"/>
</dbReference>
<accession>A0A838Y0X6</accession>
<reference evidence="1 2" key="1">
    <citation type="submission" date="2020-06" db="EMBL/GenBank/DDBJ databases">
        <title>Dysbiosis in marine aquaculture revealed through microbiome analysis: reverse ecology for environmental sustainability.</title>
        <authorList>
            <person name="Haro-Moreno J.M."/>
            <person name="Coutinho F.H."/>
            <person name="Zaragoza-Solas A."/>
            <person name="Picazo A."/>
            <person name="Almagro-Moreno S."/>
            <person name="Lopez-Perez M."/>
        </authorList>
    </citation>
    <scope>NUCLEOTIDE SEQUENCE [LARGE SCALE GENOMIC DNA]</scope>
    <source>
        <strain evidence="1">MCMED-G41</strain>
    </source>
</reference>
<dbReference type="Proteomes" id="UP000551848">
    <property type="component" value="Unassembled WGS sequence"/>
</dbReference>
<organism evidence="1 2">
    <name type="scientific">SAR86 cluster bacterium</name>
    <dbReference type="NCBI Taxonomy" id="2030880"/>
    <lineage>
        <taxon>Bacteria</taxon>
        <taxon>Pseudomonadati</taxon>
        <taxon>Pseudomonadota</taxon>
        <taxon>Gammaproteobacteria</taxon>
        <taxon>SAR86 cluster</taxon>
    </lineage>
</organism>
<gene>
    <name evidence="1" type="ORF">H2072_01815</name>
</gene>
<dbReference type="AlphaFoldDB" id="A0A838Y0X6"/>
<evidence type="ECO:0000313" key="1">
    <source>
        <dbReference type="EMBL" id="MBA4692465.1"/>
    </source>
</evidence>
<dbReference type="EMBL" id="JACETL010000013">
    <property type="protein sequence ID" value="MBA4692465.1"/>
    <property type="molecule type" value="Genomic_DNA"/>
</dbReference>
<sequence length="192" mass="21878">MIPGQKISNSERKSFIAAIDGLFLKLELSYHYQFYKVFGTDDKLTEAKKLWAESLKKYPSDCISSAVEMVIQSNDYLPTLTEFLKACSKSMGSINIPTPQEAFIEAQKSSSPRDSYPWTHPIIYWAGKETGWELINSSKDTNAFQAFAKSYMRLAKEIKTGKNFEIVSKSNNEIIEPLDIELFESLRKKHGL</sequence>